<dbReference type="InterPro" id="IPR003010">
    <property type="entry name" value="C-N_Hydrolase"/>
</dbReference>
<evidence type="ECO:0000259" key="2">
    <source>
        <dbReference type="PROSITE" id="PS50263"/>
    </source>
</evidence>
<sequence>MNIIFRSPLSFVLLACCISCSNQKSTNDTVSISRNSLKDSNTWQFECQRDEIAPEHWVDSGKMYKGQPTYALSGGGKEYANGCWTRNTPVQSNYFYEFTTHYFAQNLDDPLRSALARILWFDEDGEEVSVAEYPATLAAETPEGWHTIQQVYQCPEKAVYARLELVYRWDSDGSVFFSEAEFKQVRPIKPEKVKLATVHYIPTKGSTTQENLEQFSKFLEDAGKKGADIVCLPEGITVVNTGMSYIDVAEPVPGPTTSYLGEIAKKYGMYIVAGIYERNGAVVYNTAVLVGRDGGLAGKYHKICLPREEIQGGITPGDSTPVFETDFGTVGMMICWDVTFPEVARMLTLRGADIIMLPIWGGIPELAVARAIENQIYLVTSSYSTKQMKSAIFDKGGVILGEANDTEHVKVVEVDLSKRKMWPFLGDLKNRIVREMPPQKLVADR</sequence>
<dbReference type="CDD" id="cd07197">
    <property type="entry name" value="nitrilase"/>
    <property type="match status" value="1"/>
</dbReference>
<evidence type="ECO:0000256" key="1">
    <source>
        <dbReference type="ARBA" id="ARBA00022801"/>
    </source>
</evidence>
<proteinExistence type="predicted"/>
<reference evidence="3" key="1">
    <citation type="submission" date="2018-06" db="EMBL/GenBank/DDBJ databases">
        <authorList>
            <person name="Zhirakovskaya E."/>
        </authorList>
    </citation>
    <scope>NUCLEOTIDE SEQUENCE</scope>
</reference>
<accession>A0A3B0TSV9</accession>
<dbReference type="Gene3D" id="3.60.110.10">
    <property type="entry name" value="Carbon-nitrogen hydrolase"/>
    <property type="match status" value="1"/>
</dbReference>
<dbReference type="EMBL" id="UOEP01000096">
    <property type="protein sequence ID" value="VAW19283.1"/>
    <property type="molecule type" value="Genomic_DNA"/>
</dbReference>
<protein>
    <recommendedName>
        <fullName evidence="2">CN hydrolase domain-containing protein</fullName>
    </recommendedName>
</protein>
<evidence type="ECO:0000313" key="3">
    <source>
        <dbReference type="EMBL" id="VAW19283.1"/>
    </source>
</evidence>
<dbReference type="Pfam" id="PF00795">
    <property type="entry name" value="CN_hydrolase"/>
    <property type="match status" value="1"/>
</dbReference>
<dbReference type="PANTHER" id="PTHR43674:SF2">
    <property type="entry name" value="BETA-UREIDOPROPIONASE"/>
    <property type="match status" value="1"/>
</dbReference>
<dbReference type="PROSITE" id="PS50263">
    <property type="entry name" value="CN_HYDROLASE"/>
    <property type="match status" value="1"/>
</dbReference>
<dbReference type="InterPro" id="IPR050345">
    <property type="entry name" value="Aliph_Amidase/BUP"/>
</dbReference>
<feature type="domain" description="CN hydrolase" evidence="2">
    <location>
        <begin position="193"/>
        <end position="416"/>
    </location>
</feature>
<name>A0A3B0TSV9_9ZZZZ</name>
<dbReference type="SUPFAM" id="SSF56317">
    <property type="entry name" value="Carbon-nitrogen hydrolase"/>
    <property type="match status" value="1"/>
</dbReference>
<keyword evidence="1" id="KW-0378">Hydrolase</keyword>
<dbReference type="GO" id="GO:0016811">
    <property type="term" value="F:hydrolase activity, acting on carbon-nitrogen (but not peptide) bonds, in linear amides"/>
    <property type="evidence" value="ECO:0007669"/>
    <property type="project" value="TreeGrafter"/>
</dbReference>
<dbReference type="PANTHER" id="PTHR43674">
    <property type="entry name" value="NITRILASE C965.09-RELATED"/>
    <property type="match status" value="1"/>
</dbReference>
<organism evidence="3">
    <name type="scientific">hydrothermal vent metagenome</name>
    <dbReference type="NCBI Taxonomy" id="652676"/>
    <lineage>
        <taxon>unclassified sequences</taxon>
        <taxon>metagenomes</taxon>
        <taxon>ecological metagenomes</taxon>
    </lineage>
</organism>
<dbReference type="AlphaFoldDB" id="A0A3B0TSV9"/>
<gene>
    <name evidence="3" type="ORF">MNBD_BACTEROID01-886</name>
</gene>
<dbReference type="Gene3D" id="2.60.120.260">
    <property type="entry name" value="Galactose-binding domain-like"/>
    <property type="match status" value="1"/>
</dbReference>
<dbReference type="InterPro" id="IPR036526">
    <property type="entry name" value="C-N_Hydrolase_sf"/>
</dbReference>